<evidence type="ECO:0000313" key="3">
    <source>
        <dbReference type="Proteomes" id="UP001179363"/>
    </source>
</evidence>
<dbReference type="Gene3D" id="3.40.50.620">
    <property type="entry name" value="HUPs"/>
    <property type="match status" value="1"/>
</dbReference>
<evidence type="ECO:0000259" key="1">
    <source>
        <dbReference type="Pfam" id="PF01902"/>
    </source>
</evidence>
<protein>
    <submittedName>
        <fullName evidence="2">Adenine nucleotide alpha hydrolase</fullName>
    </submittedName>
</protein>
<gene>
    <name evidence="2" type="ORF">L1I30_14095</name>
</gene>
<dbReference type="InterPro" id="IPR014729">
    <property type="entry name" value="Rossmann-like_a/b/a_fold"/>
</dbReference>
<keyword evidence="3" id="KW-1185">Reference proteome</keyword>
<dbReference type="Gene3D" id="3.90.1490.10">
    <property type="entry name" value="putative n-type atp pyrophosphatase, domain 2"/>
    <property type="match status" value="1"/>
</dbReference>
<dbReference type="RefSeq" id="WP_236134948.1">
    <property type="nucleotide sequence ID" value="NZ_JAKGTH010000012.1"/>
</dbReference>
<keyword evidence="2" id="KW-0378">Hydrolase</keyword>
<accession>A0ABS9EIX6</accession>
<dbReference type="CDD" id="cd01994">
    <property type="entry name" value="AANH_PF0828-like"/>
    <property type="match status" value="1"/>
</dbReference>
<sequence>MKKAYLNWSSGKDAAFCLYKIQQAGAIKIEKLLTTVNSEVDRVSMHGLRSELLKRQAESIGLPLHIIELNGNVSMQTYSEIMNSQVFKLKEKGFTHSVFGDIFLEDLKEYREQQLAEVGIEAVFPLWKKDTRVLLKEFIEAGFKAITVCVNSKYLDKTFCRRIIDQSFLEDLPEGVDACGENGEFHSFVYDGPNFKYPIKFEVGEMVERKYASKDEDDCFTDKTEAWDTAFWFCDLIPK</sequence>
<comment type="caution">
    <text evidence="2">The sequence shown here is derived from an EMBL/GenBank/DDBJ whole genome shotgun (WGS) entry which is preliminary data.</text>
</comment>
<feature type="domain" description="Diphthamide synthase" evidence="1">
    <location>
        <begin position="3"/>
        <end position="205"/>
    </location>
</feature>
<name>A0ABS9EIX6_9FLAO</name>
<dbReference type="SUPFAM" id="SSF52402">
    <property type="entry name" value="Adenine nucleotide alpha hydrolases-like"/>
    <property type="match status" value="1"/>
</dbReference>
<dbReference type="InterPro" id="IPR030662">
    <property type="entry name" value="DPH6/MJ0570"/>
</dbReference>
<dbReference type="Pfam" id="PF01902">
    <property type="entry name" value="Diphthami_syn_2"/>
    <property type="match status" value="1"/>
</dbReference>
<dbReference type="EMBL" id="JAKGTH010000012">
    <property type="protein sequence ID" value="MCF4102805.1"/>
    <property type="molecule type" value="Genomic_DNA"/>
</dbReference>
<organism evidence="2 3">
    <name type="scientific">Gillisia lutea</name>
    <dbReference type="NCBI Taxonomy" id="2909668"/>
    <lineage>
        <taxon>Bacteria</taxon>
        <taxon>Pseudomonadati</taxon>
        <taxon>Bacteroidota</taxon>
        <taxon>Flavobacteriia</taxon>
        <taxon>Flavobacteriales</taxon>
        <taxon>Flavobacteriaceae</taxon>
        <taxon>Gillisia</taxon>
    </lineage>
</organism>
<dbReference type="GO" id="GO:0016787">
    <property type="term" value="F:hydrolase activity"/>
    <property type="evidence" value="ECO:0007669"/>
    <property type="project" value="UniProtKB-KW"/>
</dbReference>
<evidence type="ECO:0000313" key="2">
    <source>
        <dbReference type="EMBL" id="MCF4102805.1"/>
    </source>
</evidence>
<dbReference type="InterPro" id="IPR002761">
    <property type="entry name" value="Diphthami_syn_dom"/>
</dbReference>
<proteinExistence type="predicted"/>
<reference evidence="2" key="1">
    <citation type="submission" date="2022-01" db="EMBL/GenBank/DDBJ databases">
        <title>Gillisia lutea sp. nov., isolated from marine plastic residues from the Malvarosa beach (Valencia, Spain).</title>
        <authorList>
            <person name="Vidal-Verdu A."/>
            <person name="Molina-Menor E."/>
            <person name="Satari L."/>
            <person name="Pascual J."/>
            <person name="Pereto J."/>
            <person name="Porcar M."/>
        </authorList>
    </citation>
    <scope>NUCLEOTIDE SEQUENCE</scope>
    <source>
        <strain evidence="2">M10.2A</strain>
    </source>
</reference>
<dbReference type="Proteomes" id="UP001179363">
    <property type="component" value="Unassembled WGS sequence"/>
</dbReference>
<dbReference type="PIRSF" id="PIRSF039123">
    <property type="entry name" value="Diphthamide_synthase"/>
    <property type="match status" value="1"/>
</dbReference>